<dbReference type="EMBL" id="CP090165">
    <property type="protein sequence ID" value="UJO15002.1"/>
    <property type="molecule type" value="Genomic_DNA"/>
</dbReference>
<dbReference type="Proteomes" id="UP000756132">
    <property type="component" value="Chromosome 3"/>
</dbReference>
<name>A0A9Q8P6M8_PASFU</name>
<organism evidence="3 4">
    <name type="scientific">Passalora fulva</name>
    <name type="common">Tomato leaf mold</name>
    <name type="synonym">Cladosporium fulvum</name>
    <dbReference type="NCBI Taxonomy" id="5499"/>
    <lineage>
        <taxon>Eukaryota</taxon>
        <taxon>Fungi</taxon>
        <taxon>Dikarya</taxon>
        <taxon>Ascomycota</taxon>
        <taxon>Pezizomycotina</taxon>
        <taxon>Dothideomycetes</taxon>
        <taxon>Dothideomycetidae</taxon>
        <taxon>Mycosphaerellales</taxon>
        <taxon>Mycosphaerellaceae</taxon>
        <taxon>Fulvia</taxon>
    </lineage>
</organism>
<dbReference type="AlphaFoldDB" id="A0A9Q8P6M8"/>
<dbReference type="InterPro" id="IPR023631">
    <property type="entry name" value="Amidase_dom"/>
</dbReference>
<dbReference type="Pfam" id="PF01425">
    <property type="entry name" value="Amidase"/>
    <property type="match status" value="1"/>
</dbReference>
<protein>
    <recommendedName>
        <fullName evidence="2">Amidase domain-containing protein</fullName>
    </recommendedName>
</protein>
<evidence type="ECO:0000313" key="3">
    <source>
        <dbReference type="EMBL" id="UJO15002.1"/>
    </source>
</evidence>
<evidence type="ECO:0000259" key="2">
    <source>
        <dbReference type="Pfam" id="PF01425"/>
    </source>
</evidence>
<sequence>MKYKGMTCSSGSPALVHLVANEDSFVAERLRAAGAICIGRTNTPPMMASGMHRGVHGRAESPYNLEYLTAAFSSGSSNGSGTSTAASFAAFGLGSETVGVWPLYPTCDVIVPHTRSVEDMMAILDVLTVVDRTKEGDFWREQNFVEVPHVERPSSHLDLKSSASGSLRGKRIAVPAMYVGGQDPNAKPTVVSKDVIALYQRAKKDLEELGATVDETDFPLVTNYEDDSVTGHTNNVVGFEPDWNGKERGELVAYLWDDFLKANHDSKYPGLSSVDGSIMFPRPPGYIPDRYMEHKNFMNYPGLVELAKNRGAKTIWDVEGIAKALPALEAQRKRDIEDWMDQNEIDVVAFPSAGDVGKSDLDTNDESARHALKNGVKYSNGNRALRHMGVPTVSVTMGLMHESRMPLNLTFAGKHGQDSELLKYAYDFEQHAKKRIAPPVTPALESDQIVDEPRDMPPSDRPGSSRFELRVASARRVSPNEIEVRGSIEGPSSESIKLEAYVDGKAVQAPAIKVDGNSWSFKDVYTHYLPVIPLYGGVGQVVNHALVVILARAASQVAGQLVLVDQNAALED</sequence>
<accession>A0A9Q8P6M8</accession>
<feature type="region of interest" description="Disordered" evidence="1">
    <location>
        <begin position="440"/>
        <end position="465"/>
    </location>
</feature>
<dbReference type="InterPro" id="IPR036928">
    <property type="entry name" value="AS_sf"/>
</dbReference>
<gene>
    <name evidence="3" type="ORF">CLAFUR5_08732</name>
</gene>
<dbReference type="GeneID" id="71988610"/>
<evidence type="ECO:0000313" key="4">
    <source>
        <dbReference type="Proteomes" id="UP000756132"/>
    </source>
</evidence>
<dbReference type="Gene3D" id="3.90.1300.10">
    <property type="entry name" value="Amidase signature (AS) domain"/>
    <property type="match status" value="2"/>
</dbReference>
<dbReference type="RefSeq" id="XP_047759368.1">
    <property type="nucleotide sequence ID" value="XM_047907880.1"/>
</dbReference>
<reference evidence="3" key="1">
    <citation type="submission" date="2021-12" db="EMBL/GenBank/DDBJ databases">
        <authorList>
            <person name="Zaccaron A."/>
            <person name="Stergiopoulos I."/>
        </authorList>
    </citation>
    <scope>NUCLEOTIDE SEQUENCE</scope>
    <source>
        <strain evidence="3">Race5_Kim</strain>
    </source>
</reference>
<dbReference type="KEGG" id="ffu:CLAFUR5_08732"/>
<dbReference type="PANTHER" id="PTHR42678:SF11">
    <property type="entry name" value="AMIDASE FAMILY PROTEIN"/>
    <property type="match status" value="1"/>
</dbReference>
<dbReference type="OrthoDB" id="566138at2759"/>
<keyword evidence="4" id="KW-1185">Reference proteome</keyword>
<feature type="domain" description="Amidase" evidence="2">
    <location>
        <begin position="2"/>
        <end position="99"/>
    </location>
</feature>
<dbReference type="SUPFAM" id="SSF75304">
    <property type="entry name" value="Amidase signature (AS) enzymes"/>
    <property type="match status" value="1"/>
</dbReference>
<proteinExistence type="predicted"/>
<reference evidence="3" key="2">
    <citation type="journal article" date="2022" name="Microb. Genom.">
        <title>A chromosome-scale genome assembly of the tomato pathogen Cladosporium fulvum reveals a compartmentalized genome architecture and the presence of a dispensable chromosome.</title>
        <authorList>
            <person name="Zaccaron A.Z."/>
            <person name="Chen L.H."/>
            <person name="Samaras A."/>
            <person name="Stergiopoulos I."/>
        </authorList>
    </citation>
    <scope>NUCLEOTIDE SEQUENCE</scope>
    <source>
        <strain evidence="3">Race5_Kim</strain>
    </source>
</reference>
<evidence type="ECO:0000256" key="1">
    <source>
        <dbReference type="SAM" id="MobiDB-lite"/>
    </source>
</evidence>
<dbReference type="PANTHER" id="PTHR42678">
    <property type="entry name" value="AMIDASE"/>
    <property type="match status" value="1"/>
</dbReference>